<dbReference type="Gene3D" id="3.30.1120.10">
    <property type="match status" value="1"/>
</dbReference>
<comment type="similarity">
    <text evidence="1">Belongs to the sulfatase family.</text>
</comment>
<dbReference type="InterPro" id="IPR017850">
    <property type="entry name" value="Alkaline_phosphatase_core_sf"/>
</dbReference>
<comment type="caution">
    <text evidence="6">The sequence shown here is derived from an EMBL/GenBank/DDBJ whole genome shotgun (WGS) entry which is preliminary data.</text>
</comment>
<dbReference type="GO" id="GO:0004065">
    <property type="term" value="F:arylsulfatase activity"/>
    <property type="evidence" value="ECO:0007669"/>
    <property type="project" value="UniProtKB-EC"/>
</dbReference>
<dbReference type="InterPro" id="IPR050738">
    <property type="entry name" value="Sulfatase"/>
</dbReference>
<keyword evidence="2" id="KW-0479">Metal-binding</keyword>
<dbReference type="CDD" id="cd16144">
    <property type="entry name" value="ARS_like"/>
    <property type="match status" value="1"/>
</dbReference>
<evidence type="ECO:0000256" key="4">
    <source>
        <dbReference type="ARBA" id="ARBA00022837"/>
    </source>
</evidence>
<name>A0A5C5Y9W1_9PLAN</name>
<dbReference type="EC" id="3.1.6.1" evidence="6"/>
<dbReference type="Gene3D" id="3.40.720.10">
    <property type="entry name" value="Alkaline Phosphatase, subunit A"/>
    <property type="match status" value="1"/>
</dbReference>
<dbReference type="GO" id="GO:0046872">
    <property type="term" value="F:metal ion binding"/>
    <property type="evidence" value="ECO:0007669"/>
    <property type="project" value="UniProtKB-KW"/>
</dbReference>
<accession>A0A5C5Y9W1</accession>
<dbReference type="PROSITE" id="PS00523">
    <property type="entry name" value="SULFATASE_1"/>
    <property type="match status" value="1"/>
</dbReference>
<keyword evidence="7" id="KW-1185">Reference proteome</keyword>
<evidence type="ECO:0000313" key="6">
    <source>
        <dbReference type="EMBL" id="TWT71729.1"/>
    </source>
</evidence>
<reference evidence="6 7" key="1">
    <citation type="submission" date="2019-02" db="EMBL/GenBank/DDBJ databases">
        <title>Deep-cultivation of Planctomycetes and their phenomic and genomic characterization uncovers novel biology.</title>
        <authorList>
            <person name="Wiegand S."/>
            <person name="Jogler M."/>
            <person name="Boedeker C."/>
            <person name="Pinto D."/>
            <person name="Vollmers J."/>
            <person name="Rivas-Marin E."/>
            <person name="Kohn T."/>
            <person name="Peeters S.H."/>
            <person name="Heuer A."/>
            <person name="Rast P."/>
            <person name="Oberbeckmann S."/>
            <person name="Bunk B."/>
            <person name="Jeske O."/>
            <person name="Meyerdierks A."/>
            <person name="Storesund J.E."/>
            <person name="Kallscheuer N."/>
            <person name="Luecker S."/>
            <person name="Lage O.M."/>
            <person name="Pohl T."/>
            <person name="Merkel B.J."/>
            <person name="Hornburger P."/>
            <person name="Mueller R.-W."/>
            <person name="Bruemmer F."/>
            <person name="Labrenz M."/>
            <person name="Spormann A.M."/>
            <person name="Op Den Camp H."/>
            <person name="Overmann J."/>
            <person name="Amann R."/>
            <person name="Jetten M.S.M."/>
            <person name="Mascher T."/>
            <person name="Medema M.H."/>
            <person name="Devos D.P."/>
            <person name="Kaster A.-K."/>
            <person name="Ovreas L."/>
            <person name="Rohde M."/>
            <person name="Galperin M.Y."/>
            <person name="Jogler C."/>
        </authorList>
    </citation>
    <scope>NUCLEOTIDE SEQUENCE [LARGE SCALE GENOMIC DNA]</scope>
    <source>
        <strain evidence="6 7">Pan14r</strain>
    </source>
</reference>
<protein>
    <submittedName>
        <fullName evidence="6">Arylsulfatase</fullName>
        <ecNumber evidence="6">3.1.6.1</ecNumber>
    </submittedName>
</protein>
<dbReference type="InterPro" id="IPR024607">
    <property type="entry name" value="Sulfatase_CS"/>
</dbReference>
<dbReference type="Proteomes" id="UP000317238">
    <property type="component" value="Unassembled WGS sequence"/>
</dbReference>
<dbReference type="EMBL" id="SJPL01000001">
    <property type="protein sequence ID" value="TWT71729.1"/>
    <property type="molecule type" value="Genomic_DNA"/>
</dbReference>
<evidence type="ECO:0000313" key="7">
    <source>
        <dbReference type="Proteomes" id="UP000317238"/>
    </source>
</evidence>
<dbReference type="Pfam" id="PF00884">
    <property type="entry name" value="Sulfatase"/>
    <property type="match status" value="1"/>
</dbReference>
<dbReference type="PANTHER" id="PTHR42693:SF53">
    <property type="entry name" value="ENDO-4-O-SULFATASE"/>
    <property type="match status" value="1"/>
</dbReference>
<sequence length="467" mass="52333">MRLIQAFMVTGLVLAAASVSGEEAKPNIVLLFSDDAGYADFGFHDSTVMQTPNLDRLAESGTRLTQFYVSASVCGPSRAGLMTGRYQQRFGFEENNVPPVMSPSSQQLDAEMGMPTTIPTMGQVLQQQGYRTGIFGKWHLGYADRYHPLRRGFDTFVGFRGGARSFFAYPNPDKTQRENLLERQFAQYQEPKDYLTDVLADATCEFIRENQDRPFFAFVSFNAVHLPLQADRRDRDAFAELSGDRRTLAQMNLSMDRACGQIMKQLEDLGLSQNTLIVFSNDNGGPSDKNASNNFPFAGVKATHLEGGIRVPGLIAWPGKVPAGETFDNPAITLDLLPTFVAAAGGDPESIDGLDGVNLLPYLQGKKQGRPHQTLYWKKETRGTIRDGDWKLMRFPDRPAQLFDLANDPGEQNDLAAKHPDKVRELFQKLFDWEVGLERPLFMLRPEEEAWSAERFDQFRVPPANNR</sequence>
<feature type="domain" description="Sulfatase N-terminal" evidence="5">
    <location>
        <begin position="26"/>
        <end position="345"/>
    </location>
</feature>
<keyword evidence="4" id="KW-0106">Calcium</keyword>
<organism evidence="6 7">
    <name type="scientific">Crateriforma conspicua</name>
    <dbReference type="NCBI Taxonomy" id="2527996"/>
    <lineage>
        <taxon>Bacteria</taxon>
        <taxon>Pseudomonadati</taxon>
        <taxon>Planctomycetota</taxon>
        <taxon>Planctomycetia</taxon>
        <taxon>Planctomycetales</taxon>
        <taxon>Planctomycetaceae</taxon>
        <taxon>Crateriforma</taxon>
    </lineage>
</organism>
<keyword evidence="3 6" id="KW-0378">Hydrolase</keyword>
<evidence type="ECO:0000259" key="5">
    <source>
        <dbReference type="Pfam" id="PF00884"/>
    </source>
</evidence>
<evidence type="ECO:0000256" key="1">
    <source>
        <dbReference type="ARBA" id="ARBA00008779"/>
    </source>
</evidence>
<proteinExistence type="inferred from homology"/>
<dbReference type="OrthoDB" id="9783154at2"/>
<gene>
    <name evidence="6" type="primary">atsA_79</name>
    <name evidence="6" type="ORF">Pan14r_40450</name>
</gene>
<dbReference type="InterPro" id="IPR000917">
    <property type="entry name" value="Sulfatase_N"/>
</dbReference>
<evidence type="ECO:0000256" key="2">
    <source>
        <dbReference type="ARBA" id="ARBA00022723"/>
    </source>
</evidence>
<dbReference type="RefSeq" id="WP_146439972.1">
    <property type="nucleotide sequence ID" value="NZ_SJPL01000001.1"/>
</dbReference>
<dbReference type="SUPFAM" id="SSF53649">
    <property type="entry name" value="Alkaline phosphatase-like"/>
    <property type="match status" value="1"/>
</dbReference>
<dbReference type="PANTHER" id="PTHR42693">
    <property type="entry name" value="ARYLSULFATASE FAMILY MEMBER"/>
    <property type="match status" value="1"/>
</dbReference>
<dbReference type="AlphaFoldDB" id="A0A5C5Y9W1"/>
<evidence type="ECO:0000256" key="3">
    <source>
        <dbReference type="ARBA" id="ARBA00022801"/>
    </source>
</evidence>